<keyword evidence="1" id="KW-1133">Transmembrane helix</keyword>
<feature type="transmembrane region" description="Helical" evidence="1">
    <location>
        <begin position="322"/>
        <end position="340"/>
    </location>
</feature>
<name>A0A953T3J6_9BURK</name>
<feature type="transmembrane region" description="Helical" evidence="1">
    <location>
        <begin position="295"/>
        <end position="313"/>
    </location>
</feature>
<feature type="transmembrane region" description="Helical" evidence="1">
    <location>
        <begin position="20"/>
        <end position="39"/>
    </location>
</feature>
<keyword evidence="1" id="KW-0812">Transmembrane</keyword>
<feature type="transmembrane region" description="Helical" evidence="1">
    <location>
        <begin position="81"/>
        <end position="98"/>
    </location>
</feature>
<comment type="caution">
    <text evidence="2">The sequence shown here is derived from an EMBL/GenBank/DDBJ whole genome shotgun (WGS) entry which is preliminary data.</text>
</comment>
<feature type="transmembrane region" description="Helical" evidence="1">
    <location>
        <begin position="146"/>
        <end position="166"/>
    </location>
</feature>
<feature type="transmembrane region" description="Helical" evidence="1">
    <location>
        <begin position="346"/>
        <end position="363"/>
    </location>
</feature>
<protein>
    <submittedName>
        <fullName evidence="2">Glycosyltransferase</fullName>
    </submittedName>
</protein>
<evidence type="ECO:0000313" key="3">
    <source>
        <dbReference type="Proteomes" id="UP000739565"/>
    </source>
</evidence>
<dbReference type="Proteomes" id="UP000739565">
    <property type="component" value="Unassembled WGS sequence"/>
</dbReference>
<feature type="transmembrane region" description="Helical" evidence="1">
    <location>
        <begin position="375"/>
        <end position="395"/>
    </location>
</feature>
<dbReference type="RefSeq" id="WP_259659886.1">
    <property type="nucleotide sequence ID" value="NZ_JAHXRI010000004.1"/>
</dbReference>
<feature type="transmembrane region" description="Helical" evidence="1">
    <location>
        <begin position="205"/>
        <end position="230"/>
    </location>
</feature>
<feature type="transmembrane region" description="Helical" evidence="1">
    <location>
        <begin position="173"/>
        <end position="193"/>
    </location>
</feature>
<gene>
    <name evidence="2" type="ORF">KZZ10_02280</name>
</gene>
<sequence>MSPLSQSTPARMTAPATLKLPRLVLFALAAAYIIAGLFGRDPWKTDDVLNLATMLSALRGDGAGWLIPHIGTLELPQDGPLVTWVGAFSIYLLGPWLGDISASRIVNVLWFGMTMISIWYGTYLLGRRTEAQPLPLPFGGEPTVKDYGRLLADTAALLWLATIGILQRLHETSVVPANVAFQAFAFYALARMLDKPKMGMACLAIALAGSFLTRAWPGVVPVLLAVLIALHPRSGLWSRRKWIVSAMVIAALLVMLWWLPTQRAHPDWFKAWIHWNVSHFGIPDYETALRPLRDLPWFLWPIWPLACLAVWQWRRWITAPHIWLPLAVVLGVLFTLPVLTNSGEPEYMLFATPLAVLAAFALPTMRRGVINTLDWFALMCFSVTVLCVWIGWTALHFKIPKQISLNIARLTTGYEPHITWWSVIAALVATLCWIAIVIWRLRWKPSVLWRGSMLCASGVTITWVLLVLLWMPAVDYVRSYRPMSAEINDKLTALSNVPGQKACLRSQALGVGPQASLYVFDNIQITYDSQCPFVLQQTTRKKLAEGLAGYSDNASVLWMGSRGADRFDRYRLLRVPVK</sequence>
<dbReference type="AlphaFoldDB" id="A0A953T3J6"/>
<organism evidence="2 3">
    <name type="scientific">Zwartia hollandica</name>
    <dbReference type="NCBI Taxonomy" id="324606"/>
    <lineage>
        <taxon>Bacteria</taxon>
        <taxon>Pseudomonadati</taxon>
        <taxon>Pseudomonadota</taxon>
        <taxon>Betaproteobacteria</taxon>
        <taxon>Burkholderiales</taxon>
        <taxon>Alcaligenaceae</taxon>
        <taxon>Zwartia</taxon>
    </lineage>
</organism>
<feature type="transmembrane region" description="Helical" evidence="1">
    <location>
        <begin position="418"/>
        <end position="439"/>
    </location>
</feature>
<keyword evidence="1" id="KW-0472">Membrane</keyword>
<feature type="transmembrane region" description="Helical" evidence="1">
    <location>
        <begin position="242"/>
        <end position="259"/>
    </location>
</feature>
<dbReference type="EMBL" id="JAHXRI010000004">
    <property type="protein sequence ID" value="MBZ1349461.1"/>
    <property type="molecule type" value="Genomic_DNA"/>
</dbReference>
<evidence type="ECO:0000313" key="2">
    <source>
        <dbReference type="EMBL" id="MBZ1349461.1"/>
    </source>
</evidence>
<proteinExistence type="predicted"/>
<evidence type="ECO:0000256" key="1">
    <source>
        <dbReference type="SAM" id="Phobius"/>
    </source>
</evidence>
<feature type="transmembrane region" description="Helical" evidence="1">
    <location>
        <begin position="451"/>
        <end position="471"/>
    </location>
</feature>
<feature type="transmembrane region" description="Helical" evidence="1">
    <location>
        <begin position="105"/>
        <end position="126"/>
    </location>
</feature>
<accession>A0A953T3J6</accession>
<keyword evidence="3" id="KW-1185">Reference proteome</keyword>
<reference evidence="2" key="1">
    <citation type="submission" date="2021-07" db="EMBL/GenBank/DDBJ databases">
        <title>New genus and species of the family Alcaligenaceae.</title>
        <authorList>
            <person name="Hahn M.W."/>
        </authorList>
    </citation>
    <scope>NUCLEOTIDE SEQUENCE</scope>
    <source>
        <strain evidence="2">LF4-65</strain>
    </source>
</reference>